<evidence type="ECO:0000256" key="6">
    <source>
        <dbReference type="ARBA" id="ARBA00022840"/>
    </source>
</evidence>
<gene>
    <name evidence="10" type="ORF">PNO30_08025</name>
</gene>
<dbReference type="PROSITE" id="PS50893">
    <property type="entry name" value="ABC_TRANSPORTER_2"/>
    <property type="match status" value="1"/>
</dbReference>
<dbReference type="NCBIfam" id="NF010167">
    <property type="entry name" value="PRK13648.1"/>
    <property type="match status" value="1"/>
</dbReference>
<evidence type="ECO:0000313" key="10">
    <source>
        <dbReference type="EMBL" id="MDB6186706.1"/>
    </source>
</evidence>
<comment type="caution">
    <text evidence="10">The sequence shown here is derived from an EMBL/GenBank/DDBJ whole genome shotgun (WGS) entry which is preliminary data.</text>
</comment>
<dbReference type="InterPro" id="IPR003439">
    <property type="entry name" value="ABC_transporter-like_ATP-bd"/>
</dbReference>
<evidence type="ECO:0000256" key="8">
    <source>
        <dbReference type="ARBA" id="ARBA00023136"/>
    </source>
</evidence>
<dbReference type="PROSITE" id="PS00211">
    <property type="entry name" value="ABC_TRANSPORTER_1"/>
    <property type="match status" value="1"/>
</dbReference>
<sequence>MIKFEDVFFQYSSSKKTALSNINLEIKEGHWLSVLGKNGSGKSTLMKLIYGQNLATSGKVLFNNEEYSKEIYDDIKNKIAIVFQNPDNQFVGSTVEEDIAFGLENRNIPQEDMDKIIDEVLEIVDMSDYRKYEPSSLSGGQKQRVAIASSLALKPEILILDEATSMLDPKARKSILGYIKKINREKGITIISITHDAEESIYSDDIVILEGGEIVYHGDYTTLYSDTTILEKYSLEVPFVERVKKDINNYLNQDIFEIEEDEESVVKKICKLV</sequence>
<name>A0AAW6B5D9_9BACL</name>
<dbReference type="PANTHER" id="PTHR43553:SF24">
    <property type="entry name" value="ENERGY-COUPLING FACTOR TRANSPORTER ATP-BINDING PROTEIN ECFA1"/>
    <property type="match status" value="1"/>
</dbReference>
<evidence type="ECO:0000256" key="3">
    <source>
        <dbReference type="ARBA" id="ARBA00022448"/>
    </source>
</evidence>
<dbReference type="GO" id="GO:0015087">
    <property type="term" value="F:cobalt ion transmembrane transporter activity"/>
    <property type="evidence" value="ECO:0007669"/>
    <property type="project" value="UniProtKB-ARBA"/>
</dbReference>
<evidence type="ECO:0000313" key="11">
    <source>
        <dbReference type="Proteomes" id="UP001212217"/>
    </source>
</evidence>
<dbReference type="InterPro" id="IPR050095">
    <property type="entry name" value="ECF_ABC_transporter_ATP-bd"/>
</dbReference>
<dbReference type="Proteomes" id="UP001212217">
    <property type="component" value="Unassembled WGS sequence"/>
</dbReference>
<evidence type="ECO:0000256" key="5">
    <source>
        <dbReference type="ARBA" id="ARBA00022741"/>
    </source>
</evidence>
<keyword evidence="5" id="KW-0547">Nucleotide-binding</keyword>
<dbReference type="Gene3D" id="3.40.50.300">
    <property type="entry name" value="P-loop containing nucleotide triphosphate hydrolases"/>
    <property type="match status" value="1"/>
</dbReference>
<protein>
    <submittedName>
        <fullName evidence="10">Energy-coupling factor transporter ATPase</fullName>
    </submittedName>
</protein>
<dbReference type="RefSeq" id="WP_271987911.1">
    <property type="nucleotide sequence ID" value="NZ_JAQMFS010000094.1"/>
</dbReference>
<accession>A0AAW6B5D9</accession>
<dbReference type="SUPFAM" id="SSF52540">
    <property type="entry name" value="P-loop containing nucleoside triphosphate hydrolases"/>
    <property type="match status" value="1"/>
</dbReference>
<keyword evidence="4" id="KW-1003">Cell membrane</keyword>
<dbReference type="NCBIfam" id="TIGR04520">
    <property type="entry name" value="ECF_ATPase_1"/>
    <property type="match status" value="1"/>
</dbReference>
<dbReference type="GO" id="GO:0043190">
    <property type="term" value="C:ATP-binding cassette (ABC) transporter complex"/>
    <property type="evidence" value="ECO:0007669"/>
    <property type="project" value="TreeGrafter"/>
</dbReference>
<dbReference type="GO" id="GO:0042626">
    <property type="term" value="F:ATPase-coupled transmembrane transporter activity"/>
    <property type="evidence" value="ECO:0007669"/>
    <property type="project" value="TreeGrafter"/>
</dbReference>
<dbReference type="FunFam" id="3.40.50.300:FF:000224">
    <property type="entry name" value="Energy-coupling factor transporter ATP-binding protein EcfA"/>
    <property type="match status" value="1"/>
</dbReference>
<dbReference type="InterPro" id="IPR015856">
    <property type="entry name" value="ABC_transpr_CbiO/EcfA_su"/>
</dbReference>
<dbReference type="CDD" id="cd03225">
    <property type="entry name" value="ABC_cobalt_CbiO_domain1"/>
    <property type="match status" value="1"/>
</dbReference>
<dbReference type="InterPro" id="IPR027417">
    <property type="entry name" value="P-loop_NTPase"/>
</dbReference>
<comment type="subcellular location">
    <subcellularLocation>
        <location evidence="1">Cell membrane</location>
        <topology evidence="1">Peripheral membrane protein</topology>
    </subcellularLocation>
</comment>
<dbReference type="SMART" id="SM00382">
    <property type="entry name" value="AAA"/>
    <property type="match status" value="1"/>
</dbReference>
<keyword evidence="8" id="KW-0472">Membrane</keyword>
<dbReference type="InterPro" id="IPR030947">
    <property type="entry name" value="EcfA_1"/>
</dbReference>
<dbReference type="Pfam" id="PF00005">
    <property type="entry name" value="ABC_tran"/>
    <property type="match status" value="1"/>
</dbReference>
<dbReference type="AlphaFoldDB" id="A0AAW6B5D9"/>
<dbReference type="EMBL" id="JAQMFS010000094">
    <property type="protein sequence ID" value="MDB6186706.1"/>
    <property type="molecule type" value="Genomic_DNA"/>
</dbReference>
<evidence type="ECO:0000259" key="9">
    <source>
        <dbReference type="PROSITE" id="PS50893"/>
    </source>
</evidence>
<feature type="domain" description="ABC transporter" evidence="9">
    <location>
        <begin position="2"/>
        <end position="236"/>
    </location>
</feature>
<evidence type="ECO:0000256" key="2">
    <source>
        <dbReference type="ARBA" id="ARBA00005417"/>
    </source>
</evidence>
<keyword evidence="6" id="KW-0067">ATP-binding</keyword>
<keyword evidence="3" id="KW-0813">Transport</keyword>
<comment type="similarity">
    <text evidence="2">Belongs to the ABC transporter superfamily.</text>
</comment>
<evidence type="ECO:0000256" key="1">
    <source>
        <dbReference type="ARBA" id="ARBA00004202"/>
    </source>
</evidence>
<dbReference type="GO" id="GO:0016887">
    <property type="term" value="F:ATP hydrolysis activity"/>
    <property type="evidence" value="ECO:0007669"/>
    <property type="project" value="InterPro"/>
</dbReference>
<evidence type="ECO:0000256" key="4">
    <source>
        <dbReference type="ARBA" id="ARBA00022475"/>
    </source>
</evidence>
<reference evidence="10" key="1">
    <citation type="submission" date="2023-08" db="EMBL/GenBank/DDBJ databases">
        <title>Dental plaque isolates bound by oral lectin ZG16B.</title>
        <authorList>
            <person name="Ghosh S."/>
        </authorList>
    </citation>
    <scope>NUCLEOTIDE SEQUENCE</scope>
    <source>
        <strain evidence="10">DP3_5B</strain>
    </source>
</reference>
<dbReference type="InterPro" id="IPR003593">
    <property type="entry name" value="AAA+_ATPase"/>
</dbReference>
<proteinExistence type="inferred from homology"/>
<keyword evidence="7" id="KW-1278">Translocase</keyword>
<dbReference type="InterPro" id="IPR017871">
    <property type="entry name" value="ABC_transporter-like_CS"/>
</dbReference>
<evidence type="ECO:0000256" key="7">
    <source>
        <dbReference type="ARBA" id="ARBA00022967"/>
    </source>
</evidence>
<organism evidence="10 11">
    <name type="scientific">Gemella haemolysans</name>
    <dbReference type="NCBI Taxonomy" id="1379"/>
    <lineage>
        <taxon>Bacteria</taxon>
        <taxon>Bacillati</taxon>
        <taxon>Bacillota</taxon>
        <taxon>Bacilli</taxon>
        <taxon>Bacillales</taxon>
        <taxon>Gemellaceae</taxon>
        <taxon>Gemella</taxon>
    </lineage>
</organism>
<dbReference type="GO" id="GO:0005524">
    <property type="term" value="F:ATP binding"/>
    <property type="evidence" value="ECO:0007669"/>
    <property type="project" value="UniProtKB-KW"/>
</dbReference>
<dbReference type="PANTHER" id="PTHR43553">
    <property type="entry name" value="HEAVY METAL TRANSPORTER"/>
    <property type="match status" value="1"/>
</dbReference>